<feature type="region of interest" description="Disordered" evidence="5">
    <location>
        <begin position="1"/>
        <end position="76"/>
    </location>
</feature>
<feature type="transmembrane region" description="Helical" evidence="6">
    <location>
        <begin position="85"/>
        <end position="106"/>
    </location>
</feature>
<reference evidence="7 8" key="1">
    <citation type="submission" date="2021-01" db="EMBL/GenBank/DDBJ databases">
        <title>Sequencing the genomes of 1000 actinobacteria strains.</title>
        <authorList>
            <person name="Klenk H.-P."/>
        </authorList>
    </citation>
    <scope>NUCLEOTIDE SEQUENCE [LARGE SCALE GENOMIC DNA]</scope>
    <source>
        <strain evidence="7 8">DSM 18662</strain>
    </source>
</reference>
<keyword evidence="7" id="KW-0482">Metalloprotease</keyword>
<dbReference type="PANTHER" id="PTHR30168">
    <property type="entry name" value="PUTATIVE MEMBRANE PROTEIN YPFJ"/>
    <property type="match status" value="1"/>
</dbReference>
<keyword evidence="2 6" id="KW-0812">Transmembrane</keyword>
<keyword evidence="3 6" id="KW-1133">Transmembrane helix</keyword>
<keyword evidence="4 6" id="KW-0472">Membrane</keyword>
<evidence type="ECO:0000256" key="4">
    <source>
        <dbReference type="ARBA" id="ARBA00023136"/>
    </source>
</evidence>
<evidence type="ECO:0000256" key="2">
    <source>
        <dbReference type="ARBA" id="ARBA00022692"/>
    </source>
</evidence>
<dbReference type="EMBL" id="JAFBCF010000001">
    <property type="protein sequence ID" value="MBM7798300.1"/>
    <property type="molecule type" value="Genomic_DNA"/>
</dbReference>
<dbReference type="GO" id="GO:0008237">
    <property type="term" value="F:metallopeptidase activity"/>
    <property type="evidence" value="ECO:0007669"/>
    <property type="project" value="UniProtKB-KW"/>
</dbReference>
<evidence type="ECO:0000256" key="6">
    <source>
        <dbReference type="SAM" id="Phobius"/>
    </source>
</evidence>
<keyword evidence="8" id="KW-1185">Reference proteome</keyword>
<evidence type="ECO:0000313" key="7">
    <source>
        <dbReference type="EMBL" id="MBM7798300.1"/>
    </source>
</evidence>
<name>A0ABS2RH15_9ACTN</name>
<keyword evidence="7" id="KW-0645">Protease</keyword>
<evidence type="ECO:0000256" key="3">
    <source>
        <dbReference type="ARBA" id="ARBA00022989"/>
    </source>
</evidence>
<dbReference type="Pfam" id="PF04228">
    <property type="entry name" value="Zn_peptidase"/>
    <property type="match status" value="1"/>
</dbReference>
<keyword evidence="7" id="KW-0378">Hydrolase</keyword>
<comment type="subcellular location">
    <subcellularLocation>
        <location evidence="1">Membrane</location>
        <topology evidence="1">Single-pass membrane protein</topology>
    </subcellularLocation>
</comment>
<feature type="compositionally biased region" description="Low complexity" evidence="5">
    <location>
        <begin position="53"/>
        <end position="66"/>
    </location>
</feature>
<dbReference type="PANTHER" id="PTHR30168:SF0">
    <property type="entry name" value="INNER MEMBRANE PROTEIN"/>
    <property type="match status" value="1"/>
</dbReference>
<comment type="caution">
    <text evidence="7">The sequence shown here is derived from an EMBL/GenBank/DDBJ whole genome shotgun (WGS) entry which is preliminary data.</text>
</comment>
<proteinExistence type="predicted"/>
<gene>
    <name evidence="7" type="ORF">JOE57_001221</name>
</gene>
<sequence>MTQQQWGPPPQGRQPAQWGPPGAQPQWGQQPGGWNQGGFAPRTQGFGPGNQGFGRPVQPQRGPGQPAYAPFGPAPQRQRNPLKTVLLALIGLTLVALVGLVVANVVGGSNEVAYQNEDYNVPPPDKNPPPLPVPDTYDQAQQAIVANPIYKQQIPTPVRCQVPAVNLQTASDPQLKTHFEDLMACLVRSWQPPVEGSGFKIVRPTVTIYGKKVETKCGTSNVNAFYCGADQQVYYSNLLPDYVPMVRQSKWGADVVMAHEFGHAIQARTAILISAKALGQKSGEKATQLEFSRRLETQADCFSGLFLHSTSLSLGIKQADVADIEETYRAIGDDVLSGKPNVIGDHGQAASRLYWGRVGLGSPQIGNCNTFTADKKLVR</sequence>
<accession>A0ABS2RH15</accession>
<dbReference type="RefSeq" id="WP_204916863.1">
    <property type="nucleotide sequence ID" value="NZ_BAAAQP010000011.1"/>
</dbReference>
<dbReference type="InterPro" id="IPR007343">
    <property type="entry name" value="Uncharacterised_pept_Zn_put"/>
</dbReference>
<dbReference type="Proteomes" id="UP000704762">
    <property type="component" value="Unassembled WGS sequence"/>
</dbReference>
<evidence type="ECO:0000256" key="5">
    <source>
        <dbReference type="SAM" id="MobiDB-lite"/>
    </source>
</evidence>
<evidence type="ECO:0000313" key="8">
    <source>
        <dbReference type="Proteomes" id="UP000704762"/>
    </source>
</evidence>
<protein>
    <submittedName>
        <fullName evidence="7">Metalloprotease</fullName>
    </submittedName>
</protein>
<organism evidence="7 8">
    <name type="scientific">Microlunatus panaciterrae</name>
    <dbReference type="NCBI Taxonomy" id="400768"/>
    <lineage>
        <taxon>Bacteria</taxon>
        <taxon>Bacillati</taxon>
        <taxon>Actinomycetota</taxon>
        <taxon>Actinomycetes</taxon>
        <taxon>Propionibacteriales</taxon>
        <taxon>Propionibacteriaceae</taxon>
        <taxon>Microlunatus</taxon>
    </lineage>
</organism>
<feature type="compositionally biased region" description="Low complexity" evidence="5">
    <location>
        <begin position="13"/>
        <end position="29"/>
    </location>
</feature>
<evidence type="ECO:0000256" key="1">
    <source>
        <dbReference type="ARBA" id="ARBA00004167"/>
    </source>
</evidence>